<dbReference type="EMBL" id="SPOF01000086">
    <property type="protein sequence ID" value="TIB07624.1"/>
    <property type="molecule type" value="Genomic_DNA"/>
</dbReference>
<proteinExistence type="predicted"/>
<evidence type="ECO:0000313" key="3">
    <source>
        <dbReference type="Proteomes" id="UP000306954"/>
    </source>
</evidence>
<organism evidence="2 3">
    <name type="scientific">Wallemia ichthyophaga</name>
    <dbReference type="NCBI Taxonomy" id="245174"/>
    <lineage>
        <taxon>Eukaryota</taxon>
        <taxon>Fungi</taxon>
        <taxon>Dikarya</taxon>
        <taxon>Basidiomycota</taxon>
        <taxon>Wallemiomycotina</taxon>
        <taxon>Wallemiomycetes</taxon>
        <taxon>Wallemiales</taxon>
        <taxon>Wallemiaceae</taxon>
        <taxon>Wallemia</taxon>
    </lineage>
</organism>
<feature type="compositionally biased region" description="Basic residues" evidence="1">
    <location>
        <begin position="264"/>
        <end position="276"/>
    </location>
</feature>
<comment type="caution">
    <text evidence="2">The sequence shown here is derived from an EMBL/GenBank/DDBJ whole genome shotgun (WGS) entry which is preliminary data.</text>
</comment>
<evidence type="ECO:0000256" key="1">
    <source>
        <dbReference type="SAM" id="MobiDB-lite"/>
    </source>
</evidence>
<sequence length="276" mass="31682">MRPNRASLHAIPTELVKLLVEKHDCGVLRYVNKRLHGIAIASLHTHQLFILSEVYAVLWSTAYVDAVERLTLNLDHFTGNVRFEECRELSHLIKVLPALNYLEVNLERLNEGENVGKLIGSSTRVRELYPALETLRIYRPSFVKMPGFDKMAQDSFSCAVKGVVKESLNISLQTILIRNVEDTFHSEYKQVDANTLTIYLHVYTSANSADAFTELTDIHGKVEYLREYYPTCRQRIDSAALNDETNNQNPLTDSEYRLLSPRLQKSRRQTQARGMR</sequence>
<dbReference type="AlphaFoldDB" id="A0A4T0HSQ5"/>
<feature type="compositionally biased region" description="Polar residues" evidence="1">
    <location>
        <begin position="243"/>
        <end position="252"/>
    </location>
</feature>
<gene>
    <name evidence="2" type="ORF">E3P90_04013</name>
</gene>
<dbReference type="Proteomes" id="UP000306954">
    <property type="component" value="Unassembled WGS sequence"/>
</dbReference>
<evidence type="ECO:0000313" key="2">
    <source>
        <dbReference type="EMBL" id="TIB07624.1"/>
    </source>
</evidence>
<accession>A0A4T0HSQ5</accession>
<reference evidence="2 3" key="1">
    <citation type="submission" date="2019-03" db="EMBL/GenBank/DDBJ databases">
        <title>Sequencing 23 genomes of Wallemia ichthyophaga.</title>
        <authorList>
            <person name="Gostincar C."/>
        </authorList>
    </citation>
    <scope>NUCLEOTIDE SEQUENCE [LARGE SCALE GENOMIC DNA]</scope>
    <source>
        <strain evidence="2 3">EXF-8621</strain>
    </source>
</reference>
<name>A0A4T0HSQ5_WALIC</name>
<protein>
    <submittedName>
        <fullName evidence="2">Uncharacterized protein</fullName>
    </submittedName>
</protein>
<feature type="region of interest" description="Disordered" evidence="1">
    <location>
        <begin position="240"/>
        <end position="276"/>
    </location>
</feature>